<dbReference type="RefSeq" id="WP_216321013.1">
    <property type="nucleotide sequence ID" value="NZ_JAHKRT010000002.1"/>
</dbReference>
<comment type="similarity">
    <text evidence="2">Belongs to the polysaccharide synthase family.</text>
</comment>
<sequence length="454" mass="49276">MRHLVRDIAKGDSTRARSLRSSIMVGIGFGGSNVLRLASNLALTRLLFPEVFGLMALVQVFMTGLQMFSDLGINLSIIQHERGEEPDFLNTAWTIQIIRGVALWLGSCILAWPAALIYGEPQLAILLPVVGLNAIILGFTTTRIALVNRNLQIGVQTFTDLGSQVAGLLITILLAWTTRSVWALVIGLLCTSMIKVVAQQTLLKGPANRLHFDRDMSREIIRFGKYIFLSSIAGFLVNQSDRAILGGYVPLTELGIYSVAYVFANVPLQLAQAAGGQIIFPIYRKFMTTESAGNRAKVAKARRLVLLSTVLLGGLLTLASVPLVNLLYDHRYTAAGPILALLGFSVTAQIATSNYDGAHLSHGNSKWHFNLICLQAIVQVVLSFLLISRFGLIGAVFALGVSSLVVYPFKAYVANRYRAWDPLADGATFALGLGFFGLSCVLWHDSISALLAGR</sequence>
<evidence type="ECO:0000256" key="6">
    <source>
        <dbReference type="ARBA" id="ARBA00023136"/>
    </source>
</evidence>
<dbReference type="EMBL" id="JAHKRT010000002">
    <property type="protein sequence ID" value="MBU3077195.1"/>
    <property type="molecule type" value="Genomic_DNA"/>
</dbReference>
<feature type="transmembrane region" description="Helical" evidence="7">
    <location>
        <begin position="426"/>
        <end position="444"/>
    </location>
</feature>
<name>A0ABS6BFX6_9SPHN</name>
<dbReference type="Proteomes" id="UP000776276">
    <property type="component" value="Unassembled WGS sequence"/>
</dbReference>
<feature type="transmembrane region" description="Helical" evidence="7">
    <location>
        <begin position="223"/>
        <end position="240"/>
    </location>
</feature>
<keyword evidence="4 7" id="KW-0812">Transmembrane</keyword>
<evidence type="ECO:0000256" key="3">
    <source>
        <dbReference type="ARBA" id="ARBA00022475"/>
    </source>
</evidence>
<feature type="transmembrane region" description="Helical" evidence="7">
    <location>
        <begin position="125"/>
        <end position="146"/>
    </location>
</feature>
<evidence type="ECO:0000313" key="8">
    <source>
        <dbReference type="EMBL" id="MBU3077195.1"/>
    </source>
</evidence>
<dbReference type="InterPro" id="IPR050833">
    <property type="entry name" value="Poly_Biosynth_Transport"/>
</dbReference>
<feature type="transmembrane region" description="Helical" evidence="7">
    <location>
        <begin position="304"/>
        <end position="328"/>
    </location>
</feature>
<protein>
    <submittedName>
        <fullName evidence="8">Oligosaccharide flippase family protein</fullName>
    </submittedName>
</protein>
<proteinExistence type="inferred from homology"/>
<keyword evidence="6 7" id="KW-0472">Membrane</keyword>
<feature type="transmembrane region" description="Helical" evidence="7">
    <location>
        <begin position="182"/>
        <end position="203"/>
    </location>
</feature>
<comment type="caution">
    <text evidence="8">The sequence shown here is derived from an EMBL/GenBank/DDBJ whole genome shotgun (WGS) entry which is preliminary data.</text>
</comment>
<evidence type="ECO:0000256" key="4">
    <source>
        <dbReference type="ARBA" id="ARBA00022692"/>
    </source>
</evidence>
<feature type="transmembrane region" description="Helical" evidence="7">
    <location>
        <begin position="97"/>
        <end position="119"/>
    </location>
</feature>
<feature type="transmembrane region" description="Helical" evidence="7">
    <location>
        <begin position="51"/>
        <end position="77"/>
    </location>
</feature>
<dbReference type="PANTHER" id="PTHR30250:SF10">
    <property type="entry name" value="LIPOPOLYSACCHARIDE BIOSYNTHESIS PROTEIN WZXC"/>
    <property type="match status" value="1"/>
</dbReference>
<evidence type="ECO:0000313" key="9">
    <source>
        <dbReference type="Proteomes" id="UP000776276"/>
    </source>
</evidence>
<feature type="transmembrane region" description="Helical" evidence="7">
    <location>
        <begin position="334"/>
        <end position="355"/>
    </location>
</feature>
<dbReference type="Pfam" id="PF13440">
    <property type="entry name" value="Polysacc_synt_3"/>
    <property type="match status" value="1"/>
</dbReference>
<evidence type="ECO:0000256" key="5">
    <source>
        <dbReference type="ARBA" id="ARBA00022989"/>
    </source>
</evidence>
<reference evidence="8 9" key="1">
    <citation type="submission" date="2021-06" db="EMBL/GenBank/DDBJ databases">
        <title>Sphingomonas sp. XMGL2, whole genome shotgun sequencing project.</title>
        <authorList>
            <person name="Zhao G."/>
            <person name="Shen L."/>
        </authorList>
    </citation>
    <scope>NUCLEOTIDE SEQUENCE [LARGE SCALE GENOMIC DNA]</scope>
    <source>
        <strain evidence="8 9">XMGL2</strain>
    </source>
</reference>
<dbReference type="PANTHER" id="PTHR30250">
    <property type="entry name" value="PST FAMILY PREDICTED COLANIC ACID TRANSPORTER"/>
    <property type="match status" value="1"/>
</dbReference>
<keyword evidence="9" id="KW-1185">Reference proteome</keyword>
<evidence type="ECO:0000256" key="2">
    <source>
        <dbReference type="ARBA" id="ARBA00007430"/>
    </source>
</evidence>
<feature type="transmembrane region" description="Helical" evidence="7">
    <location>
        <begin position="158"/>
        <end position="176"/>
    </location>
</feature>
<evidence type="ECO:0000256" key="7">
    <source>
        <dbReference type="SAM" id="Phobius"/>
    </source>
</evidence>
<feature type="transmembrane region" description="Helical" evidence="7">
    <location>
        <begin position="367"/>
        <end position="387"/>
    </location>
</feature>
<keyword evidence="5 7" id="KW-1133">Transmembrane helix</keyword>
<gene>
    <name evidence="8" type="ORF">KOF26_04880</name>
</gene>
<accession>A0ABS6BFX6</accession>
<organism evidence="8 9">
    <name type="scientific">Sphingomonas quercus</name>
    <dbReference type="NCBI Taxonomy" id="2842451"/>
    <lineage>
        <taxon>Bacteria</taxon>
        <taxon>Pseudomonadati</taxon>
        <taxon>Pseudomonadota</taxon>
        <taxon>Alphaproteobacteria</taxon>
        <taxon>Sphingomonadales</taxon>
        <taxon>Sphingomonadaceae</taxon>
        <taxon>Sphingomonas</taxon>
    </lineage>
</organism>
<keyword evidence="3" id="KW-1003">Cell membrane</keyword>
<comment type="subcellular location">
    <subcellularLocation>
        <location evidence="1">Cell membrane</location>
        <topology evidence="1">Multi-pass membrane protein</topology>
    </subcellularLocation>
</comment>
<evidence type="ECO:0000256" key="1">
    <source>
        <dbReference type="ARBA" id="ARBA00004651"/>
    </source>
</evidence>
<feature type="transmembrane region" description="Helical" evidence="7">
    <location>
        <begin position="393"/>
        <end position="414"/>
    </location>
</feature>